<dbReference type="Pfam" id="PF22640">
    <property type="entry name" value="ManC_GMP_beta-helix"/>
    <property type="match status" value="1"/>
</dbReference>
<dbReference type="InterPro" id="IPR029044">
    <property type="entry name" value="Nucleotide-diphossugar_trans"/>
</dbReference>
<dbReference type="FunFam" id="3.90.550.10:FF:000046">
    <property type="entry name" value="Mannose-1-phosphate guanylyltransferase (GDP)"/>
    <property type="match status" value="1"/>
</dbReference>
<dbReference type="Gene3D" id="3.90.550.10">
    <property type="entry name" value="Spore Coat Polysaccharide Biosynthesis Protein SpsA, Chain A"/>
    <property type="match status" value="1"/>
</dbReference>
<dbReference type="CDD" id="cd02509">
    <property type="entry name" value="GDP-M1P_Guanylyltransferase"/>
    <property type="match status" value="1"/>
</dbReference>
<dbReference type="EC" id="2.7.7.13" evidence="2"/>
<dbReference type="InterPro" id="IPR051161">
    <property type="entry name" value="Mannose-6P_isomerase_type2"/>
</dbReference>
<keyword evidence="11" id="KW-1185">Reference proteome</keyword>
<feature type="domain" description="MannoseP isomerase/GMP-like beta-helix" evidence="9">
    <location>
        <begin position="311"/>
        <end position="366"/>
    </location>
</feature>
<keyword evidence="6" id="KW-0342">GTP-binding</keyword>
<keyword evidence="5" id="KW-0547">Nucleotide-binding</keyword>
<dbReference type="AlphaFoldDB" id="A0A286RLJ8"/>
<dbReference type="PANTHER" id="PTHR46390:SF1">
    <property type="entry name" value="MANNOSE-1-PHOSPHATE GUANYLYLTRANSFERASE"/>
    <property type="match status" value="1"/>
</dbReference>
<dbReference type="OrthoDB" id="9806359at2"/>
<feature type="domain" description="Nucleotidyl transferase" evidence="8">
    <location>
        <begin position="4"/>
        <end position="296"/>
    </location>
</feature>
<evidence type="ECO:0000256" key="7">
    <source>
        <dbReference type="ARBA" id="ARBA00047343"/>
    </source>
</evidence>
<dbReference type="Proteomes" id="UP000215086">
    <property type="component" value="Chromosome"/>
</dbReference>
<dbReference type="KEGG" id="ttf:THTE_4176"/>
<comment type="similarity">
    <text evidence="1">Belongs to the mannose-6-phosphate isomerase type 2 family.</text>
</comment>
<evidence type="ECO:0000256" key="4">
    <source>
        <dbReference type="ARBA" id="ARBA00022695"/>
    </source>
</evidence>
<dbReference type="Pfam" id="PF00483">
    <property type="entry name" value="NTP_transferase"/>
    <property type="match status" value="1"/>
</dbReference>
<name>A0A286RLJ8_9BACT</name>
<comment type="catalytic activity">
    <reaction evidence="7">
        <text>alpha-D-mannose 1-phosphate + GTP + H(+) = GDP-alpha-D-mannose + diphosphate</text>
        <dbReference type="Rhea" id="RHEA:15229"/>
        <dbReference type="ChEBI" id="CHEBI:15378"/>
        <dbReference type="ChEBI" id="CHEBI:33019"/>
        <dbReference type="ChEBI" id="CHEBI:37565"/>
        <dbReference type="ChEBI" id="CHEBI:57527"/>
        <dbReference type="ChEBI" id="CHEBI:58409"/>
        <dbReference type="EC" id="2.7.7.13"/>
    </reaction>
</comment>
<evidence type="ECO:0000256" key="1">
    <source>
        <dbReference type="ARBA" id="ARBA00006115"/>
    </source>
</evidence>
<sequence>MLHAVILAGGSGTRLWPESRAARPKQLLPIGGEKSLLRATVDRVLPLVPLDRIFVATSKDLAPAIAEELSFLPRTAILVEPAPRNTAPCLGLAAARLLREDPDAIMAVLPADHVVSPDEAFIQDLQTGVRLVMEDPRRLVTFGIPPTYPSPSFGYIERGEPLALPESSKLEEPVRTETAPQHRIFQARQFWEKPSRETAQKYLEAGTFYWNAGIFVWKAATLWQALEEYCPEVFQPLARIAAAADSPRFGEILESEFQQIKSISIDYAVMEKANNVVVIEATFRWDDVGGWRALERLLTVDERGNVADAPRVIFWDADGTIVHSRRDDHLIATLGVKDLVVVVTPDVTLVADKNREEDVRNLLKELERRGWREYL</sequence>
<dbReference type="EMBL" id="CP018477">
    <property type="protein sequence ID" value="ASV76777.1"/>
    <property type="molecule type" value="Genomic_DNA"/>
</dbReference>
<evidence type="ECO:0000256" key="6">
    <source>
        <dbReference type="ARBA" id="ARBA00023134"/>
    </source>
</evidence>
<accession>A0A286RLJ8</accession>
<evidence type="ECO:0000313" key="10">
    <source>
        <dbReference type="EMBL" id="ASV76777.1"/>
    </source>
</evidence>
<evidence type="ECO:0000256" key="2">
    <source>
        <dbReference type="ARBA" id="ARBA00012387"/>
    </source>
</evidence>
<evidence type="ECO:0000259" key="9">
    <source>
        <dbReference type="Pfam" id="PF22640"/>
    </source>
</evidence>
<dbReference type="SUPFAM" id="SSF53448">
    <property type="entry name" value="Nucleotide-diphospho-sugar transferases"/>
    <property type="match status" value="1"/>
</dbReference>
<evidence type="ECO:0000256" key="5">
    <source>
        <dbReference type="ARBA" id="ARBA00022741"/>
    </source>
</evidence>
<dbReference type="PANTHER" id="PTHR46390">
    <property type="entry name" value="MANNOSE-1-PHOSPHATE GUANYLYLTRANSFERASE"/>
    <property type="match status" value="1"/>
</dbReference>
<organism evidence="10 11">
    <name type="scientific">Thermogutta terrifontis</name>
    <dbReference type="NCBI Taxonomy" id="1331910"/>
    <lineage>
        <taxon>Bacteria</taxon>
        <taxon>Pseudomonadati</taxon>
        <taxon>Planctomycetota</taxon>
        <taxon>Planctomycetia</taxon>
        <taxon>Pirellulales</taxon>
        <taxon>Thermoguttaceae</taxon>
        <taxon>Thermogutta</taxon>
    </lineage>
</organism>
<proteinExistence type="inferred from homology"/>
<dbReference type="GO" id="GO:0005525">
    <property type="term" value="F:GTP binding"/>
    <property type="evidence" value="ECO:0007669"/>
    <property type="project" value="UniProtKB-KW"/>
</dbReference>
<dbReference type="GO" id="GO:0004475">
    <property type="term" value="F:mannose-1-phosphate guanylyltransferase (GTP) activity"/>
    <property type="evidence" value="ECO:0007669"/>
    <property type="project" value="UniProtKB-EC"/>
</dbReference>
<evidence type="ECO:0000256" key="3">
    <source>
        <dbReference type="ARBA" id="ARBA00022679"/>
    </source>
</evidence>
<dbReference type="SUPFAM" id="SSF159283">
    <property type="entry name" value="Guanosine diphospho-D-mannose pyrophosphorylase/mannose-6-phosphate isomerase linker domain"/>
    <property type="match status" value="1"/>
</dbReference>
<keyword evidence="4 10" id="KW-0548">Nucleotidyltransferase</keyword>
<evidence type="ECO:0000259" key="8">
    <source>
        <dbReference type="Pfam" id="PF00483"/>
    </source>
</evidence>
<dbReference type="InterPro" id="IPR054566">
    <property type="entry name" value="ManC/GMP-like_b-helix"/>
</dbReference>
<protein>
    <recommendedName>
        <fullName evidence="2">mannose-1-phosphate guanylyltransferase</fullName>
        <ecNumber evidence="2">2.7.7.13</ecNumber>
    </recommendedName>
</protein>
<keyword evidence="3 10" id="KW-0808">Transferase</keyword>
<dbReference type="GO" id="GO:0009298">
    <property type="term" value="P:GDP-mannose biosynthetic process"/>
    <property type="evidence" value="ECO:0007669"/>
    <property type="project" value="TreeGrafter"/>
</dbReference>
<dbReference type="RefSeq" id="WP_095416489.1">
    <property type="nucleotide sequence ID" value="NZ_CP018477.1"/>
</dbReference>
<dbReference type="InterPro" id="IPR005835">
    <property type="entry name" value="NTP_transferase_dom"/>
</dbReference>
<gene>
    <name evidence="10" type="ORF">THTE_4176</name>
</gene>
<dbReference type="InterPro" id="IPR049577">
    <property type="entry name" value="GMPP_N"/>
</dbReference>
<evidence type="ECO:0000313" key="11">
    <source>
        <dbReference type="Proteomes" id="UP000215086"/>
    </source>
</evidence>
<reference evidence="10 11" key="1">
    <citation type="journal article" name="Front. Microbiol.">
        <title>Sugar Metabolism of the First Thermophilic Planctomycete Thermogutta terrifontis: Comparative Genomic and Transcriptomic Approaches.</title>
        <authorList>
            <person name="Elcheninov A.G."/>
            <person name="Menzel P."/>
            <person name="Gudbergsdottir S.R."/>
            <person name="Slesarev A.I."/>
            <person name="Kadnikov V.V."/>
            <person name="Krogh A."/>
            <person name="Bonch-Osmolovskaya E.A."/>
            <person name="Peng X."/>
            <person name="Kublanov I.V."/>
        </authorList>
    </citation>
    <scope>NUCLEOTIDE SEQUENCE [LARGE SCALE GENOMIC DNA]</scope>
    <source>
        <strain evidence="10 11">R1</strain>
    </source>
</reference>